<reference evidence="1 2" key="1">
    <citation type="journal article" date="2018" name="ISME J.">
        <title>Involvement of Burkholderiaceae and sulfurous volatiles in disease-suppressive soils.</title>
        <authorList>
            <person name="Carrion V.J."/>
            <person name="Cordovez V."/>
            <person name="Tyc O."/>
            <person name="Etalo D.W."/>
            <person name="de Bruijn I."/>
            <person name="de Jager V.C."/>
            <person name="Medema M.H."/>
            <person name="Eberl L."/>
            <person name="Raaijmakers J.M."/>
        </authorList>
    </citation>
    <scope>NUCLEOTIDE SEQUENCE [LARGE SCALE GENOMIC DNA]</scope>
    <source>
        <strain evidence="2">mHSR5</strain>
    </source>
</reference>
<proteinExistence type="predicted"/>
<evidence type="ECO:0000313" key="1">
    <source>
        <dbReference type="EMBL" id="AXF25988.1"/>
    </source>
</evidence>
<dbReference type="AlphaFoldDB" id="A0A2Z5NAW5"/>
<dbReference type="OrthoDB" id="9087640at2"/>
<dbReference type="EMBL" id="CP024904">
    <property type="protein sequence ID" value="AXF25988.1"/>
    <property type="molecule type" value="Genomic_DNA"/>
</dbReference>
<accession>A0A2Z5NAW5</accession>
<protein>
    <submittedName>
        <fullName evidence="1">Uncharacterized protein</fullName>
    </submittedName>
</protein>
<organism evidence="1 2">
    <name type="scientific">Burkholderia pyrrocinia</name>
    <name type="common">Pseudomonas pyrrocinia</name>
    <dbReference type="NCBI Taxonomy" id="60550"/>
    <lineage>
        <taxon>Bacteria</taxon>
        <taxon>Pseudomonadati</taxon>
        <taxon>Pseudomonadota</taxon>
        <taxon>Betaproteobacteria</taxon>
        <taxon>Burkholderiales</taxon>
        <taxon>Burkholderiaceae</taxon>
        <taxon>Burkholderia</taxon>
        <taxon>Burkholderia cepacia complex</taxon>
    </lineage>
</organism>
<sequence>MQYSKGFFDLQIRFAQTVARVIDVPLERALLEYTNLYVRFGLGRAFNQDHPIWRRYIDGLSEAADICDWTYRFFAGRPKDLQPPLLVATFGCFSYARQDAECVRIHFHNREPSAVSPLSTPCLAARLAELRSLFDHVRRTERAVVRVAGTSWLYNVRAYQRCFPANYVASAKVAEFRFGNMSLWGQFLDRYGAVKVAMAEEFMQRLSGATDFHALARSFPLQALAVDAPITQFYRFYGLENAC</sequence>
<evidence type="ECO:0000313" key="2">
    <source>
        <dbReference type="Proteomes" id="UP000253104"/>
    </source>
</evidence>
<dbReference type="Proteomes" id="UP000253104">
    <property type="component" value="Chromosome mHSR5_C"/>
</dbReference>
<name>A0A2Z5NAW5_BURPY</name>
<gene>
    <name evidence="1" type="ORF">CUJ89_37035</name>
</gene>
<dbReference type="RefSeq" id="WP_114182350.1">
    <property type="nucleotide sequence ID" value="NZ_CP024904.1"/>
</dbReference>